<evidence type="ECO:0000313" key="2">
    <source>
        <dbReference type="Proteomes" id="UP001589654"/>
    </source>
</evidence>
<dbReference type="InterPro" id="IPR029058">
    <property type="entry name" value="AB_hydrolase_fold"/>
</dbReference>
<accession>A0ABV5JB89</accession>
<name>A0ABV5JB89_9BACT</name>
<dbReference type="GO" id="GO:0016787">
    <property type="term" value="F:hydrolase activity"/>
    <property type="evidence" value="ECO:0007669"/>
    <property type="project" value="UniProtKB-KW"/>
</dbReference>
<keyword evidence="1" id="KW-0378">Hydrolase</keyword>
<evidence type="ECO:0000313" key="1">
    <source>
        <dbReference type="EMBL" id="MFB9213445.1"/>
    </source>
</evidence>
<organism evidence="1 2">
    <name type="scientific">Echinicola jeungdonensis</name>
    <dbReference type="NCBI Taxonomy" id="709343"/>
    <lineage>
        <taxon>Bacteria</taxon>
        <taxon>Pseudomonadati</taxon>
        <taxon>Bacteroidota</taxon>
        <taxon>Cytophagia</taxon>
        <taxon>Cytophagales</taxon>
        <taxon>Cyclobacteriaceae</taxon>
        <taxon>Echinicola</taxon>
    </lineage>
</organism>
<reference evidence="1 2" key="1">
    <citation type="submission" date="2024-09" db="EMBL/GenBank/DDBJ databases">
        <authorList>
            <person name="Sun Q."/>
            <person name="Mori K."/>
        </authorList>
    </citation>
    <scope>NUCLEOTIDE SEQUENCE [LARGE SCALE GENOMIC DNA]</scope>
    <source>
        <strain evidence="1 2">CECT 7682</strain>
    </source>
</reference>
<proteinExistence type="predicted"/>
<dbReference type="Gene3D" id="3.40.50.1820">
    <property type="entry name" value="alpha/beta hydrolase"/>
    <property type="match status" value="1"/>
</dbReference>
<sequence>MEVKVPLLVLIGEEDSAGSHKSSQKLAELIRWNEKGYLKDAGHMNNMEGLSEFNFTVLGYH</sequence>
<dbReference type="EMBL" id="JBHMEW010000068">
    <property type="protein sequence ID" value="MFB9213445.1"/>
    <property type="molecule type" value="Genomic_DNA"/>
</dbReference>
<protein>
    <submittedName>
        <fullName evidence="1">Alpha/beta fold hydrolase</fullName>
    </submittedName>
</protein>
<dbReference type="SUPFAM" id="SSF53474">
    <property type="entry name" value="alpha/beta-Hydrolases"/>
    <property type="match status" value="1"/>
</dbReference>
<gene>
    <name evidence="1" type="ORF">ACFFUR_16635</name>
</gene>
<comment type="caution">
    <text evidence="1">The sequence shown here is derived from an EMBL/GenBank/DDBJ whole genome shotgun (WGS) entry which is preliminary data.</text>
</comment>
<dbReference type="RefSeq" id="WP_290249023.1">
    <property type="nucleotide sequence ID" value="NZ_JAUFQT010000002.1"/>
</dbReference>
<dbReference type="Proteomes" id="UP001589654">
    <property type="component" value="Unassembled WGS sequence"/>
</dbReference>
<keyword evidence="2" id="KW-1185">Reference proteome</keyword>